<evidence type="ECO:0000256" key="2">
    <source>
        <dbReference type="ARBA" id="ARBA00022617"/>
    </source>
</evidence>
<keyword evidence="3 6" id="KW-0561">Oxygen transport</keyword>
<evidence type="ECO:0000256" key="6">
    <source>
        <dbReference type="RuleBase" id="RU000356"/>
    </source>
</evidence>
<dbReference type="Pfam" id="PF00042">
    <property type="entry name" value="Globin"/>
    <property type="match status" value="1"/>
</dbReference>
<dbReference type="CDD" id="cd01040">
    <property type="entry name" value="Mb-like"/>
    <property type="match status" value="1"/>
</dbReference>
<name>A0A9N9WPL6_9DIPT</name>
<dbReference type="PANTHER" id="PTHR47217:SF1">
    <property type="entry name" value="GLOBIN-LIKE PROTEIN"/>
    <property type="match status" value="1"/>
</dbReference>
<dbReference type="PRINTS" id="PR00611">
    <property type="entry name" value="ERYTHCRUORIN"/>
</dbReference>
<evidence type="ECO:0000259" key="7">
    <source>
        <dbReference type="PROSITE" id="PS01033"/>
    </source>
</evidence>
<dbReference type="EMBL" id="OU895877">
    <property type="protein sequence ID" value="CAG9801278.1"/>
    <property type="molecule type" value="Genomic_DNA"/>
</dbReference>
<evidence type="ECO:0000256" key="3">
    <source>
        <dbReference type="ARBA" id="ARBA00022621"/>
    </source>
</evidence>
<dbReference type="Gene3D" id="1.10.490.10">
    <property type="entry name" value="Globins"/>
    <property type="match status" value="1"/>
</dbReference>
<dbReference type="GO" id="GO:0005833">
    <property type="term" value="C:hemoglobin complex"/>
    <property type="evidence" value="ECO:0007669"/>
    <property type="project" value="InterPro"/>
</dbReference>
<dbReference type="GO" id="GO:0046872">
    <property type="term" value="F:metal ion binding"/>
    <property type="evidence" value="ECO:0007669"/>
    <property type="project" value="UniProtKB-KW"/>
</dbReference>
<dbReference type="GO" id="GO:0019825">
    <property type="term" value="F:oxygen binding"/>
    <property type="evidence" value="ECO:0007669"/>
    <property type="project" value="InterPro"/>
</dbReference>
<reference evidence="8" key="1">
    <citation type="submission" date="2022-01" db="EMBL/GenBank/DDBJ databases">
        <authorList>
            <person name="King R."/>
        </authorList>
    </citation>
    <scope>NUCLEOTIDE SEQUENCE</scope>
</reference>
<protein>
    <recommendedName>
        <fullName evidence="7">Globin domain-containing protein</fullName>
    </recommendedName>
</protein>
<dbReference type="InterPro" id="IPR012292">
    <property type="entry name" value="Globin/Proto"/>
</dbReference>
<dbReference type="PROSITE" id="PS01033">
    <property type="entry name" value="GLOBIN"/>
    <property type="match status" value="1"/>
</dbReference>
<dbReference type="OrthoDB" id="436496at2759"/>
<gene>
    <name evidence="8" type="ORF">CHIRRI_LOCUS4209</name>
</gene>
<dbReference type="InterPro" id="IPR009050">
    <property type="entry name" value="Globin-like_sf"/>
</dbReference>
<organism evidence="8 9">
    <name type="scientific">Chironomus riparius</name>
    <dbReference type="NCBI Taxonomy" id="315576"/>
    <lineage>
        <taxon>Eukaryota</taxon>
        <taxon>Metazoa</taxon>
        <taxon>Ecdysozoa</taxon>
        <taxon>Arthropoda</taxon>
        <taxon>Hexapoda</taxon>
        <taxon>Insecta</taxon>
        <taxon>Pterygota</taxon>
        <taxon>Neoptera</taxon>
        <taxon>Endopterygota</taxon>
        <taxon>Diptera</taxon>
        <taxon>Nematocera</taxon>
        <taxon>Chironomoidea</taxon>
        <taxon>Chironomidae</taxon>
        <taxon>Chironominae</taxon>
        <taxon>Chironomus</taxon>
    </lineage>
</organism>
<dbReference type="InterPro" id="IPR044399">
    <property type="entry name" value="Mb-like_M"/>
</dbReference>
<dbReference type="InterPro" id="IPR000971">
    <property type="entry name" value="Globin"/>
</dbReference>
<evidence type="ECO:0000256" key="4">
    <source>
        <dbReference type="ARBA" id="ARBA00022723"/>
    </source>
</evidence>
<keyword evidence="5" id="KW-0408">Iron</keyword>
<dbReference type="GO" id="GO:0005576">
    <property type="term" value="C:extracellular region"/>
    <property type="evidence" value="ECO:0007669"/>
    <property type="project" value="InterPro"/>
</dbReference>
<keyword evidence="1 6" id="KW-0813">Transport</keyword>
<proteinExistence type="inferred from homology"/>
<feature type="domain" description="Globin" evidence="7">
    <location>
        <begin position="1"/>
        <end position="141"/>
    </location>
</feature>
<dbReference type="InterPro" id="IPR002336">
    <property type="entry name" value="Erythrocruorin"/>
</dbReference>
<evidence type="ECO:0000256" key="1">
    <source>
        <dbReference type="ARBA" id="ARBA00022448"/>
    </source>
</evidence>
<evidence type="ECO:0000313" key="9">
    <source>
        <dbReference type="Proteomes" id="UP001153620"/>
    </source>
</evidence>
<dbReference type="SUPFAM" id="SSF46458">
    <property type="entry name" value="Globin-like"/>
    <property type="match status" value="1"/>
</dbReference>
<evidence type="ECO:0000256" key="5">
    <source>
        <dbReference type="ARBA" id="ARBA00023004"/>
    </source>
</evidence>
<keyword evidence="9" id="KW-1185">Reference proteome</keyword>
<sequence>MQLIALKKTWSTVKFNEVDILYAVFKAYPDIMAKFPQFAGKDLDSIKDSAAFATHATRIVSFLSEVISLAGSDANIPAIQNLAKELATSHKPRGVSKDQFTEFRTALFTYLKAHINFDGPTETAWTLALDTTYAMLFSAMDS</sequence>
<comment type="similarity">
    <text evidence="6">Belongs to the globin family.</text>
</comment>
<dbReference type="Proteomes" id="UP001153620">
    <property type="component" value="Chromosome 1"/>
</dbReference>
<keyword evidence="2 6" id="KW-0349">Heme</keyword>
<accession>A0A9N9WPL6</accession>
<keyword evidence="4" id="KW-0479">Metal-binding</keyword>
<dbReference type="GO" id="GO:0020037">
    <property type="term" value="F:heme binding"/>
    <property type="evidence" value="ECO:0007669"/>
    <property type="project" value="InterPro"/>
</dbReference>
<dbReference type="GO" id="GO:0005344">
    <property type="term" value="F:oxygen carrier activity"/>
    <property type="evidence" value="ECO:0007669"/>
    <property type="project" value="UniProtKB-KW"/>
</dbReference>
<dbReference type="AlphaFoldDB" id="A0A9N9WPL6"/>
<reference evidence="8" key="2">
    <citation type="submission" date="2022-10" db="EMBL/GenBank/DDBJ databases">
        <authorList>
            <consortium name="ENA_rothamsted_submissions"/>
            <consortium name="culmorum"/>
            <person name="King R."/>
        </authorList>
    </citation>
    <scope>NUCLEOTIDE SEQUENCE</scope>
</reference>
<dbReference type="PANTHER" id="PTHR47217">
    <property type="entry name" value="GLOBIN-LIKE PROTEIN"/>
    <property type="match status" value="1"/>
</dbReference>
<evidence type="ECO:0000313" key="8">
    <source>
        <dbReference type="EMBL" id="CAG9801278.1"/>
    </source>
</evidence>